<organism evidence="2 3">
    <name type="scientific">Streptomyces coryli</name>
    <dbReference type="NCBI Taxonomy" id="1128680"/>
    <lineage>
        <taxon>Bacteria</taxon>
        <taxon>Bacillati</taxon>
        <taxon>Actinomycetota</taxon>
        <taxon>Actinomycetes</taxon>
        <taxon>Kitasatosporales</taxon>
        <taxon>Streptomycetaceae</taxon>
        <taxon>Streptomyces</taxon>
    </lineage>
</organism>
<dbReference type="EMBL" id="JAAKZV010000010">
    <property type="protein sequence ID" value="NGN63169.1"/>
    <property type="molecule type" value="Genomic_DNA"/>
</dbReference>
<dbReference type="InterPro" id="IPR001387">
    <property type="entry name" value="Cro/C1-type_HTH"/>
</dbReference>
<dbReference type="AlphaFoldDB" id="A0A6G4TT19"/>
<dbReference type="InterPro" id="IPR010982">
    <property type="entry name" value="Lambda_DNA-bd_dom_sf"/>
</dbReference>
<dbReference type="PROSITE" id="PS50943">
    <property type="entry name" value="HTH_CROC1"/>
    <property type="match status" value="1"/>
</dbReference>
<feature type="domain" description="HTH cro/C1-type" evidence="1">
    <location>
        <begin position="29"/>
        <end position="73"/>
    </location>
</feature>
<comment type="caution">
    <text evidence="2">The sequence shown here is derived from an EMBL/GenBank/DDBJ whole genome shotgun (WGS) entry which is preliminary data.</text>
</comment>
<reference evidence="2 3" key="1">
    <citation type="submission" date="2020-02" db="EMBL/GenBank/DDBJ databases">
        <title>Whole-genome analyses of novel actinobacteria.</title>
        <authorList>
            <person name="Sahin N."/>
        </authorList>
    </citation>
    <scope>NUCLEOTIDE SEQUENCE [LARGE SCALE GENOMIC DNA]</scope>
    <source>
        <strain evidence="2 3">A7024</strain>
    </source>
</reference>
<proteinExistence type="predicted"/>
<protein>
    <submittedName>
        <fullName evidence="2">Helix-turn-helix domain-containing protein</fullName>
    </submittedName>
</protein>
<dbReference type="Proteomes" id="UP000481583">
    <property type="component" value="Unassembled WGS sequence"/>
</dbReference>
<gene>
    <name evidence="2" type="ORF">G5C51_04505</name>
</gene>
<dbReference type="CDD" id="cd00093">
    <property type="entry name" value="HTH_XRE"/>
    <property type="match status" value="1"/>
</dbReference>
<name>A0A6G4TT19_9ACTN</name>
<evidence type="ECO:0000259" key="1">
    <source>
        <dbReference type="PROSITE" id="PS50943"/>
    </source>
</evidence>
<accession>A0A6G4TT19</accession>
<sequence>MTTGNLDGLSSQQALRVTVAALMQACTETQTDLARGLRLTQGQVSRKQTGHGKWSIEDLDKLAAHYGIKASDLLDGPTVAVQALPRVRHLALVRSSREPVTV</sequence>
<evidence type="ECO:0000313" key="3">
    <source>
        <dbReference type="Proteomes" id="UP000481583"/>
    </source>
</evidence>
<evidence type="ECO:0000313" key="2">
    <source>
        <dbReference type="EMBL" id="NGN63169.1"/>
    </source>
</evidence>
<dbReference type="Gene3D" id="1.10.260.40">
    <property type="entry name" value="lambda repressor-like DNA-binding domains"/>
    <property type="match status" value="1"/>
</dbReference>
<dbReference type="SUPFAM" id="SSF47413">
    <property type="entry name" value="lambda repressor-like DNA-binding domains"/>
    <property type="match status" value="1"/>
</dbReference>
<dbReference type="InterPro" id="IPR013975">
    <property type="entry name" value="Tscrpt_reg_BetR_N"/>
</dbReference>
<dbReference type="Pfam" id="PF08667">
    <property type="entry name" value="BetR"/>
    <property type="match status" value="1"/>
</dbReference>
<dbReference type="RefSeq" id="WP_165232001.1">
    <property type="nucleotide sequence ID" value="NZ_JAAKZV010000010.1"/>
</dbReference>
<keyword evidence="3" id="KW-1185">Reference proteome</keyword>
<dbReference type="GO" id="GO:0003677">
    <property type="term" value="F:DNA binding"/>
    <property type="evidence" value="ECO:0007669"/>
    <property type="project" value="InterPro"/>
</dbReference>